<dbReference type="EMBL" id="FRAF01000006">
    <property type="protein sequence ID" value="SHJ95946.1"/>
    <property type="molecule type" value="Genomic_DNA"/>
</dbReference>
<dbReference type="InterPro" id="IPR015293">
    <property type="entry name" value="BE_C"/>
</dbReference>
<name>A0A1M6NJW6_9BACL</name>
<dbReference type="GO" id="GO:0030979">
    <property type="term" value="P:alpha-glucan biosynthetic process"/>
    <property type="evidence" value="ECO:0007669"/>
    <property type="project" value="InterPro"/>
</dbReference>
<dbReference type="AlphaFoldDB" id="A0A1M6NJW6"/>
<evidence type="ECO:0000259" key="9">
    <source>
        <dbReference type="Pfam" id="PF13439"/>
    </source>
</evidence>
<accession>A0A1M6NJW6</accession>
<keyword evidence="11" id="KW-1185">Reference proteome</keyword>
<dbReference type="InterPro" id="IPR004300">
    <property type="entry name" value="Glyco_hydro_57_N"/>
</dbReference>
<dbReference type="SUPFAM" id="SSF88713">
    <property type="entry name" value="Glycoside hydrolase/deacetylase"/>
    <property type="match status" value="1"/>
</dbReference>
<dbReference type="STRING" id="1830138.SAMN05443507_10673"/>
<dbReference type="OrthoDB" id="9803279at2"/>
<dbReference type="PANTHER" id="PTHR41695">
    <property type="entry name" value="1,4-ALPHA-GLUCAN BRANCHING ENZYME RV3031-RELATED"/>
    <property type="match status" value="1"/>
</dbReference>
<dbReference type="InterPro" id="IPR011330">
    <property type="entry name" value="Glyco_hydro/deAcase_b/a-brl"/>
</dbReference>
<dbReference type="GO" id="GO:0005576">
    <property type="term" value="C:extracellular region"/>
    <property type="evidence" value="ECO:0007669"/>
    <property type="project" value="TreeGrafter"/>
</dbReference>
<dbReference type="Gene3D" id="3.20.110.10">
    <property type="entry name" value="Glycoside hydrolase 38, N terminal domain"/>
    <property type="match status" value="1"/>
</dbReference>
<dbReference type="Pfam" id="PF13439">
    <property type="entry name" value="Glyco_transf_4"/>
    <property type="match status" value="1"/>
</dbReference>
<feature type="domain" description="1,4-alpha-glucan branching enzyme C-terminal" evidence="8">
    <location>
        <begin position="424"/>
        <end position="523"/>
    </location>
</feature>
<feature type="active site" description="Proton donor" evidence="3">
    <location>
        <position position="349"/>
    </location>
</feature>
<evidence type="ECO:0000256" key="4">
    <source>
        <dbReference type="PIRSR" id="PIRSR640042-2"/>
    </source>
</evidence>
<dbReference type="Proteomes" id="UP000184016">
    <property type="component" value="Unassembled WGS sequence"/>
</dbReference>
<organism evidence="10 11">
    <name type="scientific">Alicyclobacillus tolerans</name>
    <dbReference type="NCBI Taxonomy" id="90970"/>
    <lineage>
        <taxon>Bacteria</taxon>
        <taxon>Bacillati</taxon>
        <taxon>Bacillota</taxon>
        <taxon>Bacilli</taxon>
        <taxon>Bacillales</taxon>
        <taxon>Alicyclobacillaceae</taxon>
        <taxon>Alicyclobacillus</taxon>
    </lineage>
</organism>
<dbReference type="InterPro" id="IPR001296">
    <property type="entry name" value="Glyco_trans_1"/>
</dbReference>
<dbReference type="CDD" id="cd10792">
    <property type="entry name" value="GH57N_AmyC_like"/>
    <property type="match status" value="1"/>
</dbReference>
<feature type="binding site" evidence="4">
    <location>
        <position position="240"/>
    </location>
    <ligand>
        <name>substrate</name>
    </ligand>
</feature>
<protein>
    <submittedName>
        <fullName evidence="10">1,4-alpha-glucan branching enzyme</fullName>
    </submittedName>
</protein>
<feature type="domain" description="Glycoside hydrolase family 57 N-terminal" evidence="7">
    <location>
        <begin position="7"/>
        <end position="388"/>
    </location>
</feature>
<dbReference type="Gene3D" id="3.40.50.2000">
    <property type="entry name" value="Glycogen Phosphorylase B"/>
    <property type="match status" value="2"/>
</dbReference>
<dbReference type="InterPro" id="IPR028098">
    <property type="entry name" value="Glyco_trans_4-like_N"/>
</dbReference>
<dbReference type="Pfam" id="PF03065">
    <property type="entry name" value="Glyco_hydro_57"/>
    <property type="match status" value="1"/>
</dbReference>
<dbReference type="CDD" id="cd03801">
    <property type="entry name" value="GT4_PimA-like"/>
    <property type="match status" value="1"/>
</dbReference>
<dbReference type="GO" id="GO:0003844">
    <property type="term" value="F:1,4-alpha-glucan branching enzyme activity"/>
    <property type="evidence" value="ECO:0007669"/>
    <property type="project" value="InterPro"/>
</dbReference>
<evidence type="ECO:0000259" key="6">
    <source>
        <dbReference type="Pfam" id="PF00534"/>
    </source>
</evidence>
<evidence type="ECO:0000256" key="5">
    <source>
        <dbReference type="RuleBase" id="RU361196"/>
    </source>
</evidence>
<evidence type="ECO:0000259" key="7">
    <source>
        <dbReference type="Pfam" id="PF03065"/>
    </source>
</evidence>
<dbReference type="Pfam" id="PF09210">
    <property type="entry name" value="BE_C"/>
    <property type="match status" value="1"/>
</dbReference>
<feature type="binding site" evidence="4">
    <location>
        <position position="403"/>
    </location>
    <ligand>
        <name>substrate</name>
    </ligand>
</feature>
<dbReference type="SUPFAM" id="SSF88688">
    <property type="entry name" value="Families 57/38 glycoside transferase middle domain"/>
    <property type="match status" value="1"/>
</dbReference>
<dbReference type="InterPro" id="IPR027291">
    <property type="entry name" value="Glyco_hydro_38_N_sf"/>
</dbReference>
<dbReference type="RefSeq" id="WP_072873419.1">
    <property type="nucleotide sequence ID" value="NZ_FRAF01000006.1"/>
</dbReference>
<reference evidence="11" key="1">
    <citation type="submission" date="2016-11" db="EMBL/GenBank/DDBJ databases">
        <authorList>
            <person name="Varghese N."/>
            <person name="Submissions S."/>
        </authorList>
    </citation>
    <scope>NUCLEOTIDE SEQUENCE [LARGE SCALE GENOMIC DNA]</scope>
    <source>
        <strain evidence="11">USBA-503</strain>
    </source>
</reference>
<dbReference type="InterPro" id="IPR037090">
    <property type="entry name" value="57_glycoside_trans_central"/>
</dbReference>
<dbReference type="Pfam" id="PF00534">
    <property type="entry name" value="Glycos_transf_1"/>
    <property type="match status" value="1"/>
</dbReference>
<dbReference type="InterPro" id="IPR028995">
    <property type="entry name" value="Glyco_hydro_57/38_cen_sf"/>
</dbReference>
<evidence type="ECO:0000259" key="8">
    <source>
        <dbReference type="Pfam" id="PF09210"/>
    </source>
</evidence>
<dbReference type="Gene3D" id="1.20.1430.10">
    <property type="entry name" value="Families 57/38 glycoside transferase, middle domain"/>
    <property type="match status" value="1"/>
</dbReference>
<keyword evidence="2 5" id="KW-0119">Carbohydrate metabolism</keyword>
<feature type="domain" description="Glycosyl transferase family 1" evidence="6">
    <location>
        <begin position="739"/>
        <end position="896"/>
    </location>
</feature>
<feature type="domain" description="Glycosyltransferase subfamily 4-like N-terminal" evidence="9">
    <location>
        <begin position="554"/>
        <end position="728"/>
    </location>
</feature>
<proteinExistence type="inferred from homology"/>
<feature type="active site" description="Nucleophile" evidence="3">
    <location>
        <position position="188"/>
    </location>
</feature>
<feature type="binding site" evidence="4">
    <location>
        <position position="463"/>
    </location>
    <ligand>
        <name>substrate</name>
    </ligand>
</feature>
<dbReference type="SUPFAM" id="SSF53756">
    <property type="entry name" value="UDP-Glycosyltransferase/glycogen phosphorylase"/>
    <property type="match status" value="1"/>
</dbReference>
<gene>
    <name evidence="10" type="ORF">SAMN05443507_10673</name>
</gene>
<evidence type="ECO:0000256" key="2">
    <source>
        <dbReference type="ARBA" id="ARBA00023277"/>
    </source>
</evidence>
<evidence type="ECO:0000256" key="3">
    <source>
        <dbReference type="PIRSR" id="PIRSR640042-1"/>
    </source>
</evidence>
<sequence>MSKGYVALVLHAHLPFVRHPESETYLEERWLFEAISETYIPLLQVLLKLASERVSYRITFSLSPTLLTMLDDSLLQNRYNQYLLNMMELAEKEVKRTQGDTDFYPLALHYRQKLYDIYQFYHKCKKDLISVFRSLQNGGYLELITSAATHAFLPLLATEEAVRAQVVTGIEVYEHYFGCKPPGIWLPECGYFEKLENILSDLGIRYFITDTHGLINAEPVPVLGTLSPVLTPSGVAVFARDRSSSQQVWSSIDGYPGDFDYREFYRDIGFDLDLETVKPYIHPEGIRVDTGFKYYRITGNGAEKAPYRLDWAREKAALHAKDFIMNRQKHVENALYHMGRKPMIVAPFDAELFGHWWYEGPQWIDFLLRKIHFDQDVLETVTPSQYLDFYDDFQECRLSMSSWGRGGYADVWLRGENDWIYPALHFAEERMVQMANRFWQPTAEERRVLQQAARELMLAQSSDWAFIMDNKTVVDYAVRRTKQHVSRFHQLCDMLASGTFSSDEVLPLEKLDAIFPNIDYRHFQSKNKFLAKEKLEVKRLRVLVLSWEFPPLTIGGLSRHVYDLTRHLVQTGWEVHVVTTEVDSCPNEEKVDDVYVHRVRVQKPDGGSFLHWVFQLNLAMLDTVSHLVQKGWSFDLVHAHDWLVCRTASAIKSLYNLPLIVTIHATEHGRNQGIHNDVQRHIHQLELRLVNEAEKVIVCSDAMRSEVRSLFGLEENRVQVLPNGIDPSLIQWDMHRKKFCEREDVVFFVGRLVREKGVHLLLHAASRLFVQFPKMRLVIAGQGPMREELEQLAIQLKIINRVSFLGFISDEERNQMYAKSKVAVFPSLYEPFGIVALEAMAAGTPVIAASVGGLRDVVQHEINGLTVFPDNVDSLHDQIAFLWSNPELAEQLSMNASLQIQKFNWDQIAKSTSDIYCEVLREWKGWVADESSNHGWWQRNEITSVDGAISQTHGAIIGTSLY</sequence>
<evidence type="ECO:0000313" key="11">
    <source>
        <dbReference type="Proteomes" id="UP000184016"/>
    </source>
</evidence>
<dbReference type="PANTHER" id="PTHR41695:SF1">
    <property type="entry name" value="1,4-ALPHA-GLUCAN BRANCHING ENZYME TK1436"/>
    <property type="match status" value="1"/>
</dbReference>
<feature type="binding site" evidence="4">
    <location>
        <position position="257"/>
    </location>
    <ligand>
        <name>substrate</name>
    </ligand>
</feature>
<comment type="similarity">
    <text evidence="1 5">Belongs to the glycosyl hydrolase 57 family.</text>
</comment>
<evidence type="ECO:0000256" key="1">
    <source>
        <dbReference type="ARBA" id="ARBA00006821"/>
    </source>
</evidence>
<evidence type="ECO:0000313" key="10">
    <source>
        <dbReference type="EMBL" id="SHJ95946.1"/>
    </source>
</evidence>
<dbReference type="InterPro" id="IPR040042">
    <property type="entry name" value="Branching_enz_MT3115-like"/>
</dbReference>